<dbReference type="Pfam" id="PF00076">
    <property type="entry name" value="RRM_1"/>
    <property type="match status" value="1"/>
</dbReference>
<evidence type="ECO:0000313" key="5">
    <source>
        <dbReference type="Proteomes" id="UP000242146"/>
    </source>
</evidence>
<dbReference type="SMART" id="SM00360">
    <property type="entry name" value="RRM"/>
    <property type="match status" value="1"/>
</dbReference>
<dbReference type="InterPro" id="IPR012677">
    <property type="entry name" value="Nucleotide-bd_a/b_plait_sf"/>
</dbReference>
<feature type="domain" description="RRM" evidence="3">
    <location>
        <begin position="105"/>
        <end position="183"/>
    </location>
</feature>
<dbReference type="PROSITE" id="PS50102">
    <property type="entry name" value="RRM"/>
    <property type="match status" value="1"/>
</dbReference>
<feature type="compositionally biased region" description="Basic residues" evidence="2">
    <location>
        <begin position="1"/>
        <end position="10"/>
    </location>
</feature>
<evidence type="ECO:0000313" key="4">
    <source>
        <dbReference type="EMBL" id="ORX49100.1"/>
    </source>
</evidence>
<comment type="caution">
    <text evidence="4">The sequence shown here is derived from an EMBL/GenBank/DDBJ whole genome shotgun (WGS) entry which is preliminary data.</text>
</comment>
<dbReference type="CDD" id="cd12363">
    <property type="entry name" value="RRM_TRA2"/>
    <property type="match status" value="1"/>
</dbReference>
<dbReference type="PANTHER" id="PTHR48034">
    <property type="entry name" value="TRANSFORMER-2 SEX-DETERMINING PROTEIN-RELATED"/>
    <property type="match status" value="1"/>
</dbReference>
<feature type="compositionally biased region" description="Basic and acidic residues" evidence="2">
    <location>
        <begin position="90"/>
        <end position="101"/>
    </location>
</feature>
<evidence type="ECO:0000256" key="2">
    <source>
        <dbReference type="SAM" id="MobiDB-lite"/>
    </source>
</evidence>
<feature type="compositionally biased region" description="Basic residues" evidence="2">
    <location>
        <begin position="24"/>
        <end position="80"/>
    </location>
</feature>
<dbReference type="InterPro" id="IPR035979">
    <property type="entry name" value="RBD_domain_sf"/>
</dbReference>
<dbReference type="Gene3D" id="3.30.70.330">
    <property type="match status" value="1"/>
</dbReference>
<dbReference type="InterPro" id="IPR000504">
    <property type="entry name" value="RRM_dom"/>
</dbReference>
<feature type="region of interest" description="Disordered" evidence="2">
    <location>
        <begin position="185"/>
        <end position="235"/>
    </location>
</feature>
<dbReference type="STRING" id="101127.A0A1X2GA96"/>
<feature type="compositionally biased region" description="Basic and acidic residues" evidence="2">
    <location>
        <begin position="195"/>
        <end position="208"/>
    </location>
</feature>
<dbReference type="EMBL" id="MCGT01000027">
    <property type="protein sequence ID" value="ORX49100.1"/>
    <property type="molecule type" value="Genomic_DNA"/>
</dbReference>
<dbReference type="OrthoDB" id="439808at2759"/>
<proteinExistence type="predicted"/>
<feature type="compositionally biased region" description="Low complexity" evidence="2">
    <location>
        <begin position="11"/>
        <end position="23"/>
    </location>
</feature>
<dbReference type="Proteomes" id="UP000242146">
    <property type="component" value="Unassembled WGS sequence"/>
</dbReference>
<protein>
    <submittedName>
        <fullName evidence="4">RNA-binding domain-containing protein</fullName>
    </submittedName>
</protein>
<keyword evidence="1" id="KW-0694">RNA-binding</keyword>
<evidence type="ECO:0000256" key="1">
    <source>
        <dbReference type="PROSITE-ProRule" id="PRU00176"/>
    </source>
</evidence>
<feature type="compositionally biased region" description="Basic residues" evidence="2">
    <location>
        <begin position="209"/>
        <end position="235"/>
    </location>
</feature>
<organism evidence="4 5">
    <name type="scientific">Hesseltinella vesiculosa</name>
    <dbReference type="NCBI Taxonomy" id="101127"/>
    <lineage>
        <taxon>Eukaryota</taxon>
        <taxon>Fungi</taxon>
        <taxon>Fungi incertae sedis</taxon>
        <taxon>Mucoromycota</taxon>
        <taxon>Mucoromycotina</taxon>
        <taxon>Mucoromycetes</taxon>
        <taxon>Mucorales</taxon>
        <taxon>Cunninghamellaceae</taxon>
        <taxon>Hesseltinella</taxon>
    </lineage>
</organism>
<dbReference type="GO" id="GO:0003723">
    <property type="term" value="F:RNA binding"/>
    <property type="evidence" value="ECO:0007669"/>
    <property type="project" value="UniProtKB-UniRule"/>
</dbReference>
<reference evidence="4 5" key="1">
    <citation type="submission" date="2016-07" db="EMBL/GenBank/DDBJ databases">
        <title>Pervasive Adenine N6-methylation of Active Genes in Fungi.</title>
        <authorList>
            <consortium name="DOE Joint Genome Institute"/>
            <person name="Mondo S.J."/>
            <person name="Dannebaum R.O."/>
            <person name="Kuo R.C."/>
            <person name="Labutti K."/>
            <person name="Haridas S."/>
            <person name="Kuo A."/>
            <person name="Salamov A."/>
            <person name="Ahrendt S.R."/>
            <person name="Lipzen A."/>
            <person name="Sullivan W."/>
            <person name="Andreopoulos W.B."/>
            <person name="Clum A."/>
            <person name="Lindquist E."/>
            <person name="Daum C."/>
            <person name="Ramamoorthy G.K."/>
            <person name="Gryganskyi A."/>
            <person name="Culley D."/>
            <person name="Magnuson J.K."/>
            <person name="James T.Y."/>
            <person name="O'Malley M.A."/>
            <person name="Stajich J.E."/>
            <person name="Spatafora J.W."/>
            <person name="Visel A."/>
            <person name="Grigoriev I.V."/>
        </authorList>
    </citation>
    <scope>NUCLEOTIDE SEQUENCE [LARGE SCALE GENOMIC DNA]</scope>
    <source>
        <strain evidence="4 5">NRRL 3301</strain>
    </source>
</reference>
<evidence type="ECO:0000259" key="3">
    <source>
        <dbReference type="PROSITE" id="PS50102"/>
    </source>
</evidence>
<accession>A0A1X2GA96</accession>
<name>A0A1X2GA96_9FUNG</name>
<feature type="region of interest" description="Disordered" evidence="2">
    <location>
        <begin position="1"/>
        <end position="103"/>
    </location>
</feature>
<dbReference type="AlphaFoldDB" id="A0A1X2GA96"/>
<keyword evidence="5" id="KW-1185">Reference proteome</keyword>
<gene>
    <name evidence="4" type="ORF">DM01DRAFT_1338285</name>
</gene>
<dbReference type="InterPro" id="IPR050441">
    <property type="entry name" value="RBM"/>
</dbReference>
<dbReference type="SUPFAM" id="SSF54928">
    <property type="entry name" value="RNA-binding domain, RBD"/>
    <property type="match status" value="1"/>
</dbReference>
<sequence>MNGSRSRSRSPSRSPARSMSRSRSPPRSRSRSRSPSRSRSRSRSPPRRRRRSPSYSRSRSRSISPRRRRRSPRRYSRSPVRRSDSQAGGGKKDLHGTRDSPEASNIIGVFGLNRHTRSEDLEEVFAKYGRIQKVTVVYDHQMRRSRGFGFINFENEESATAARTEMNGRVIDGRSVRVDYSITHRAHSPTPGEYMGERRRSDRDDRRRYDRRRRYSRSRSPPRRRRRSRSRSWSR</sequence>